<dbReference type="RefSeq" id="WP_309853306.1">
    <property type="nucleotide sequence ID" value="NZ_JAVDQJ010000004.1"/>
</dbReference>
<name>A0AAE4BN39_9DEIO</name>
<dbReference type="AlphaFoldDB" id="A0AAE4BN39"/>
<evidence type="ECO:0000313" key="1">
    <source>
        <dbReference type="EMBL" id="MDR6218749.1"/>
    </source>
</evidence>
<organism evidence="1 2">
    <name type="scientific">Deinococcus soli</name>
    <name type="common">ex Cha et al. 2016</name>
    <dbReference type="NCBI Taxonomy" id="1309411"/>
    <lineage>
        <taxon>Bacteria</taxon>
        <taxon>Thermotogati</taxon>
        <taxon>Deinococcota</taxon>
        <taxon>Deinococci</taxon>
        <taxon>Deinococcales</taxon>
        <taxon>Deinococcaceae</taxon>
        <taxon>Deinococcus</taxon>
    </lineage>
</organism>
<accession>A0AAE4BN39</accession>
<dbReference type="EMBL" id="JAVDQK010000005">
    <property type="protein sequence ID" value="MDR6218749.1"/>
    <property type="molecule type" value="Genomic_DNA"/>
</dbReference>
<dbReference type="Proteomes" id="UP001185331">
    <property type="component" value="Unassembled WGS sequence"/>
</dbReference>
<reference evidence="1" key="1">
    <citation type="submission" date="2023-07" db="EMBL/GenBank/DDBJ databases">
        <title>Sorghum-associated microbial communities from plants grown in Nebraska, USA.</title>
        <authorList>
            <person name="Schachtman D."/>
        </authorList>
    </citation>
    <scope>NUCLEOTIDE SEQUENCE</scope>
    <source>
        <strain evidence="1">BE330</strain>
    </source>
</reference>
<gene>
    <name evidence="1" type="ORF">J2Y00_002346</name>
</gene>
<sequence length="155" mass="16069">MSGVRAPVLISAHVLEELTCRCEAEGKDVGVVAGKCIQDALDGGARSGPTGPAPAQALAALRHPGFARVLYRGLHGGNWNAVTFQDHAGNVHTLSGALFDSLCRPGHATLTDHDIAAFAAHLEADGDALISSRCVDSAEQGSDRLRAARALRALL</sequence>
<comment type="caution">
    <text evidence="1">The sequence shown here is derived from an EMBL/GenBank/DDBJ whole genome shotgun (WGS) entry which is preliminary data.</text>
</comment>
<protein>
    <submittedName>
        <fullName evidence="1">Uncharacterized protein</fullName>
    </submittedName>
</protein>
<proteinExistence type="predicted"/>
<evidence type="ECO:0000313" key="2">
    <source>
        <dbReference type="Proteomes" id="UP001185331"/>
    </source>
</evidence>